<accession>A0A917S9I7</accession>
<dbReference type="Pfam" id="PF08863">
    <property type="entry name" value="YolD"/>
    <property type="match status" value="1"/>
</dbReference>
<dbReference type="PANTHER" id="PTHR40051:SF1">
    <property type="entry name" value="YOLD-LIKE FAMILY PROTEIN"/>
    <property type="match status" value="1"/>
</dbReference>
<comment type="caution">
    <text evidence="1">The sequence shown here is derived from an EMBL/GenBank/DDBJ whole genome shotgun (WGS) entry which is preliminary data.</text>
</comment>
<dbReference type="RefSeq" id="WP_188804587.1">
    <property type="nucleotide sequence ID" value="NZ_BMOK01000016.1"/>
</dbReference>
<dbReference type="PANTHER" id="PTHR40051">
    <property type="entry name" value="IG HYPOTHETICAL 15966"/>
    <property type="match status" value="1"/>
</dbReference>
<sequence>MNKLTKGSNMRWESSRMMLPEHVQVLRQTHADLEKIDHPLLDEQELEKLNRTLCEAMSGRKRITLSYYKNGYIKVCICCVEKLDPIERQLKISDLYGLSRRISFTDIVGVKLNDPAQGSFNDA</sequence>
<dbReference type="InterPro" id="IPR014962">
    <property type="entry name" value="YolD"/>
</dbReference>
<dbReference type="AlphaFoldDB" id="A0A917S9I7"/>
<keyword evidence="2" id="KW-1185">Reference proteome</keyword>
<evidence type="ECO:0000313" key="1">
    <source>
        <dbReference type="EMBL" id="GGL62934.1"/>
    </source>
</evidence>
<proteinExistence type="predicted"/>
<evidence type="ECO:0000313" key="2">
    <source>
        <dbReference type="Proteomes" id="UP000654670"/>
    </source>
</evidence>
<reference evidence="1" key="2">
    <citation type="submission" date="2020-09" db="EMBL/GenBank/DDBJ databases">
        <authorList>
            <person name="Sun Q."/>
            <person name="Ohkuma M."/>
        </authorList>
    </citation>
    <scope>NUCLEOTIDE SEQUENCE</scope>
    <source>
        <strain evidence="1">JCM 15325</strain>
    </source>
</reference>
<protein>
    <recommendedName>
        <fullName evidence="3">YolD-like protein</fullName>
    </recommendedName>
</protein>
<evidence type="ECO:0008006" key="3">
    <source>
        <dbReference type="Google" id="ProtNLM"/>
    </source>
</evidence>
<gene>
    <name evidence="1" type="primary">yolD</name>
    <name evidence="1" type="ORF">GCM10007968_28590</name>
</gene>
<name>A0A917S9I7_9BACL</name>
<dbReference type="EMBL" id="BMOK01000016">
    <property type="protein sequence ID" value="GGL62934.1"/>
    <property type="molecule type" value="Genomic_DNA"/>
</dbReference>
<organism evidence="1 2">
    <name type="scientific">Sporolactobacillus putidus</name>
    <dbReference type="NCBI Taxonomy" id="492735"/>
    <lineage>
        <taxon>Bacteria</taxon>
        <taxon>Bacillati</taxon>
        <taxon>Bacillota</taxon>
        <taxon>Bacilli</taxon>
        <taxon>Bacillales</taxon>
        <taxon>Sporolactobacillaceae</taxon>
        <taxon>Sporolactobacillus</taxon>
    </lineage>
</organism>
<dbReference type="Proteomes" id="UP000654670">
    <property type="component" value="Unassembled WGS sequence"/>
</dbReference>
<reference evidence="1" key="1">
    <citation type="journal article" date="2014" name="Int. J. Syst. Evol. Microbiol.">
        <title>Complete genome sequence of Corynebacterium casei LMG S-19264T (=DSM 44701T), isolated from a smear-ripened cheese.</title>
        <authorList>
            <consortium name="US DOE Joint Genome Institute (JGI-PGF)"/>
            <person name="Walter F."/>
            <person name="Albersmeier A."/>
            <person name="Kalinowski J."/>
            <person name="Ruckert C."/>
        </authorList>
    </citation>
    <scope>NUCLEOTIDE SEQUENCE</scope>
    <source>
        <strain evidence="1">JCM 15325</strain>
    </source>
</reference>